<dbReference type="Pfam" id="PF12900">
    <property type="entry name" value="Pyridox_ox_2"/>
    <property type="match status" value="1"/>
</dbReference>
<dbReference type="EMBL" id="SULG01000002">
    <property type="protein sequence ID" value="TLD43567.1"/>
    <property type="molecule type" value="Genomic_DNA"/>
</dbReference>
<accession>A0A533QFK2</accession>
<dbReference type="Gene3D" id="2.30.110.10">
    <property type="entry name" value="Electron Transport, Fmn-binding Protein, Chain A"/>
    <property type="match status" value="1"/>
</dbReference>
<evidence type="ECO:0000313" key="1">
    <source>
        <dbReference type="EMBL" id="TLD43567.1"/>
    </source>
</evidence>
<name>A0A533QFK2_9BACT</name>
<dbReference type="PANTHER" id="PTHR34071:SF2">
    <property type="entry name" value="FLAVIN-NUCLEOTIDE-BINDING PROTEIN"/>
    <property type="match status" value="1"/>
</dbReference>
<dbReference type="InterPro" id="IPR012349">
    <property type="entry name" value="Split_barrel_FMN-bd"/>
</dbReference>
<proteinExistence type="predicted"/>
<dbReference type="PANTHER" id="PTHR34071">
    <property type="entry name" value="5-NITROIMIDAZOLE ANTIBIOTICS RESISTANCE PROTEIN, NIMA-FAMILY-RELATED PROTEIN-RELATED"/>
    <property type="match status" value="1"/>
</dbReference>
<organism evidence="1 2">
    <name type="scientific">Candidatus Jettenia ecosi</name>
    <dbReference type="NCBI Taxonomy" id="2494326"/>
    <lineage>
        <taxon>Bacteria</taxon>
        <taxon>Pseudomonadati</taxon>
        <taxon>Planctomycetota</taxon>
        <taxon>Candidatus Brocadiia</taxon>
        <taxon>Candidatus Brocadiales</taxon>
        <taxon>Candidatus Brocadiaceae</taxon>
        <taxon>Candidatus Jettenia</taxon>
    </lineage>
</organism>
<comment type="caution">
    <text evidence="1">The sequence shown here is derived from an EMBL/GenBank/DDBJ whole genome shotgun (WGS) entry which is preliminary data.</text>
</comment>
<dbReference type="Proteomes" id="UP000319783">
    <property type="component" value="Unassembled WGS sequence"/>
</dbReference>
<dbReference type="InterPro" id="IPR024747">
    <property type="entry name" value="Pyridox_Oxase-rel"/>
</dbReference>
<evidence type="ECO:0000313" key="2">
    <source>
        <dbReference type="Proteomes" id="UP000319783"/>
    </source>
</evidence>
<protein>
    <submittedName>
        <fullName evidence="1">Pyridoxamine 5'-phosphate oxidase-related, FMN-binding</fullName>
    </submittedName>
</protein>
<reference evidence="1 2" key="1">
    <citation type="submission" date="2019-04" db="EMBL/GenBank/DDBJ databases">
        <title>Genome of a novel bacterium Candidatus Jettenia ecosi reconstructed from metagenome of an anammox bioreactor.</title>
        <authorList>
            <person name="Mardanov A.V."/>
            <person name="Beletsky A.V."/>
            <person name="Ravin N.V."/>
            <person name="Botchkova E.A."/>
            <person name="Litti Y.V."/>
            <person name="Nozhevnikova A.N."/>
        </authorList>
    </citation>
    <scope>NUCLEOTIDE SEQUENCE [LARGE SCALE GENOMIC DNA]</scope>
    <source>
        <strain evidence="1">J2</strain>
    </source>
</reference>
<dbReference type="AlphaFoldDB" id="A0A533QFK2"/>
<gene>
    <name evidence="1" type="ORF">JETT_0198</name>
</gene>
<dbReference type="SUPFAM" id="SSF50475">
    <property type="entry name" value="FMN-binding split barrel"/>
    <property type="match status" value="1"/>
</dbReference>
<sequence length="161" mass="19063">MIPRYHLQKKEREIKEPKELLAIIKKGKYATIAMCKNNEPYIVTLSYGYDEIKNALYFHSRQKGLKCEFIKNNPHVCATIIEDRGYIMNDCAHEFRSVIIWGNMYLVETLEEKKHAMDILLYHLEDNPDKIKQESLSNDKIYRNLGMLRLDIIEINGKWGR</sequence>